<feature type="transmembrane region" description="Helical" evidence="10">
    <location>
        <begin position="636"/>
        <end position="658"/>
    </location>
</feature>
<feature type="transmembrane region" description="Helical" evidence="10">
    <location>
        <begin position="376"/>
        <end position="400"/>
    </location>
</feature>
<keyword evidence="8" id="KW-0675">Receptor</keyword>
<keyword evidence="4 10" id="KW-0812">Transmembrane</keyword>
<dbReference type="GO" id="GO:0005886">
    <property type="term" value="C:plasma membrane"/>
    <property type="evidence" value="ECO:0007669"/>
    <property type="project" value="UniProtKB-SubCell"/>
</dbReference>
<dbReference type="PANTHER" id="PTHR21137">
    <property type="entry name" value="ODORANT RECEPTOR"/>
    <property type="match status" value="1"/>
</dbReference>
<evidence type="ECO:0000256" key="4">
    <source>
        <dbReference type="ARBA" id="ARBA00022692"/>
    </source>
</evidence>
<dbReference type="InterPro" id="IPR004117">
    <property type="entry name" value="7tm6_olfct_rcpt"/>
</dbReference>
<feature type="transmembrane region" description="Helical" evidence="10">
    <location>
        <begin position="528"/>
        <end position="549"/>
    </location>
</feature>
<keyword evidence="5" id="KW-0552">Olfaction</keyword>
<keyword evidence="7 10" id="KW-0472">Membrane</keyword>
<dbReference type="Proteomes" id="UP000669903">
    <property type="component" value="Unassembled WGS sequence"/>
</dbReference>
<feature type="transmembrane region" description="Helical" evidence="10">
    <location>
        <begin position="121"/>
        <end position="145"/>
    </location>
</feature>
<feature type="non-terminal residue" evidence="11">
    <location>
        <position position="1"/>
    </location>
</feature>
<evidence type="ECO:0000256" key="8">
    <source>
        <dbReference type="ARBA" id="ARBA00023170"/>
    </source>
</evidence>
<protein>
    <submittedName>
        <fullName evidence="11">OR22C protein</fullName>
    </submittedName>
</protein>
<dbReference type="PANTHER" id="PTHR21137:SF35">
    <property type="entry name" value="ODORANT RECEPTOR 19A-RELATED"/>
    <property type="match status" value="1"/>
</dbReference>
<evidence type="ECO:0000256" key="7">
    <source>
        <dbReference type="ARBA" id="ARBA00023136"/>
    </source>
</evidence>
<evidence type="ECO:0000313" key="12">
    <source>
        <dbReference type="Proteomes" id="UP000669903"/>
    </source>
</evidence>
<dbReference type="GO" id="GO:0005549">
    <property type="term" value="F:odorant binding"/>
    <property type="evidence" value="ECO:0007669"/>
    <property type="project" value="InterPro"/>
</dbReference>
<name>A0A836G478_9HYME</name>
<feature type="transmembrane region" description="Helical" evidence="10">
    <location>
        <begin position="270"/>
        <end position="292"/>
    </location>
</feature>
<comment type="subcellular location">
    <subcellularLocation>
        <location evidence="1">Cell membrane</location>
        <topology evidence="1">Multi-pass membrane protein</topology>
    </subcellularLocation>
</comment>
<feature type="transmembrane region" description="Helical" evidence="10">
    <location>
        <begin position="67"/>
        <end position="92"/>
    </location>
</feature>
<dbReference type="GO" id="GO:0004984">
    <property type="term" value="F:olfactory receptor activity"/>
    <property type="evidence" value="ECO:0007669"/>
    <property type="project" value="InterPro"/>
</dbReference>
<feature type="transmembrane region" description="Helical" evidence="10">
    <location>
        <begin position="430"/>
        <end position="452"/>
    </location>
</feature>
<dbReference type="EMBL" id="JAANIC010002595">
    <property type="protein sequence ID" value="KAG5344440.1"/>
    <property type="molecule type" value="Genomic_DNA"/>
</dbReference>
<evidence type="ECO:0000256" key="2">
    <source>
        <dbReference type="ARBA" id="ARBA00022475"/>
    </source>
</evidence>
<evidence type="ECO:0000313" key="11">
    <source>
        <dbReference type="EMBL" id="KAG5344440.1"/>
    </source>
</evidence>
<reference evidence="11" key="1">
    <citation type="submission" date="2020-03" db="EMBL/GenBank/DDBJ databases">
        <title>Relaxed selection underlies rapid genomic changes in the transitions from sociality to social parasitism in ants.</title>
        <authorList>
            <person name="Bi X."/>
        </authorList>
    </citation>
    <scope>NUCLEOTIDE SEQUENCE</scope>
    <source>
        <strain evidence="11">BGI-DK2014a</strain>
        <tissue evidence="11">Whole body</tissue>
    </source>
</reference>
<evidence type="ECO:0000256" key="6">
    <source>
        <dbReference type="ARBA" id="ARBA00022989"/>
    </source>
</evidence>
<keyword evidence="9" id="KW-0807">Transducer</keyword>
<evidence type="ECO:0000256" key="3">
    <source>
        <dbReference type="ARBA" id="ARBA00022606"/>
    </source>
</evidence>
<dbReference type="Pfam" id="PF02949">
    <property type="entry name" value="7tm_6"/>
    <property type="match status" value="3"/>
</dbReference>
<dbReference type="AlphaFoldDB" id="A0A836G478"/>
<evidence type="ECO:0000256" key="5">
    <source>
        <dbReference type="ARBA" id="ARBA00022725"/>
    </source>
</evidence>
<gene>
    <name evidence="11" type="primary">Or22c_0</name>
    <name evidence="11" type="ORF">G6Z76_0003067</name>
</gene>
<feature type="transmembrane region" description="Helical" evidence="10">
    <location>
        <begin position="165"/>
        <end position="194"/>
    </location>
</feature>
<feature type="transmembrane region" description="Helical" evidence="10">
    <location>
        <begin position="579"/>
        <end position="604"/>
    </location>
</feature>
<dbReference type="GO" id="GO:0007165">
    <property type="term" value="P:signal transduction"/>
    <property type="evidence" value="ECO:0007669"/>
    <property type="project" value="UniProtKB-KW"/>
</dbReference>
<sequence length="828" mass="95351">MTETLTLEKIIAFLKVDLTFACCWPLPMKATKFQKIRDKIFRLLCCLNSIIMIISLIYTLNRKYDNMIFVMKVGCELTAFVQVPIQITLFTLQSDRLQVRNTNVLLNLLNTFQRYINKCKLVYGTTMCFITVTAIIMSFGPLFLAQPFPIEVEYPFDVNKQPLRTIIYLHHMMIIYQSCVQVCSNVFVALLLWFTAARFEILFHKFQKITSISEFTICIQLHQQLLRYAKDVTMTIRYVVLSTIGFCTIGIVFSGLTFLSKQPLTVKTQFFGVAASSIVEVFICAWPADYLLRTSNDIGYAGYESSWYNKDISLQKNLLYTVSRCQHPITLTVPCLLPTLSLNYYASIATFEIVNFCNVMKPHEEVVIQRYIDKCIIFYGTSIFIFYWFTFTAIIVIPALEHQPFPTLAEYPFDVSYQPVKTIIFMQQSIAGIMVAGQLCMNVYMAMLLWFASARFEILTKELEKTANVYQLFKCIKKHQKLLIYAKEVTNAARPFAFTTIYCSTISLIVVFLLLISQQTLTMKTQCFAISTSALIEVFICAWPADYLLRTNVICEMEDYYKQANTEEKDVFQQYINKYILFYGTTLTLTTAITFAGCLIVPLIRSRKFPLEIEYPFRVDYQPITAMLYFHQVLGMYQVTCQVSANVFLALLIWFTTARFEILTNKFRTVTKYSDWKICIQEHQVTLRFAKEMSSSIALVVLSSLGVSTIALIFGGVTFLSRFPLSVKLQYIVVCLTSLVKVFLCAWPADHLMRISSNVAEAAYDSLWYNQNIESQKIMLHTLLRCQRAVVISVPGLLKALTFQQYTSYVSTAFSYLTTFRIILSEET</sequence>
<keyword evidence="6 10" id="KW-1133">Transmembrane helix</keyword>
<feature type="transmembrane region" description="Helical" evidence="10">
    <location>
        <begin position="729"/>
        <end position="747"/>
    </location>
</feature>
<feature type="non-terminal residue" evidence="11">
    <location>
        <position position="828"/>
    </location>
</feature>
<evidence type="ECO:0000256" key="1">
    <source>
        <dbReference type="ARBA" id="ARBA00004651"/>
    </source>
</evidence>
<accession>A0A836G478</accession>
<feature type="transmembrane region" description="Helical" evidence="10">
    <location>
        <begin position="40"/>
        <end position="61"/>
    </location>
</feature>
<keyword evidence="3" id="KW-0716">Sensory transduction</keyword>
<feature type="transmembrane region" description="Helical" evidence="10">
    <location>
        <begin position="236"/>
        <end position="258"/>
    </location>
</feature>
<feature type="transmembrane region" description="Helical" evidence="10">
    <location>
        <begin position="697"/>
        <end position="717"/>
    </location>
</feature>
<proteinExistence type="predicted"/>
<organism evidence="11 12">
    <name type="scientific">Acromyrmex charruanus</name>
    <dbReference type="NCBI Taxonomy" id="2715315"/>
    <lineage>
        <taxon>Eukaryota</taxon>
        <taxon>Metazoa</taxon>
        <taxon>Ecdysozoa</taxon>
        <taxon>Arthropoda</taxon>
        <taxon>Hexapoda</taxon>
        <taxon>Insecta</taxon>
        <taxon>Pterygota</taxon>
        <taxon>Neoptera</taxon>
        <taxon>Endopterygota</taxon>
        <taxon>Hymenoptera</taxon>
        <taxon>Apocrita</taxon>
        <taxon>Aculeata</taxon>
        <taxon>Formicoidea</taxon>
        <taxon>Formicidae</taxon>
        <taxon>Myrmicinae</taxon>
        <taxon>Acromyrmex</taxon>
    </lineage>
</organism>
<evidence type="ECO:0000256" key="10">
    <source>
        <dbReference type="SAM" id="Phobius"/>
    </source>
</evidence>
<comment type="caution">
    <text evidence="11">The sequence shown here is derived from an EMBL/GenBank/DDBJ whole genome shotgun (WGS) entry which is preliminary data.</text>
</comment>
<feature type="transmembrane region" description="Helical" evidence="10">
    <location>
        <begin position="496"/>
        <end position="516"/>
    </location>
</feature>
<keyword evidence="12" id="KW-1185">Reference proteome</keyword>
<evidence type="ECO:0000256" key="9">
    <source>
        <dbReference type="ARBA" id="ARBA00023224"/>
    </source>
</evidence>
<keyword evidence="2" id="KW-1003">Cell membrane</keyword>